<comment type="caution">
    <text evidence="2">The sequence shown here is derived from an EMBL/GenBank/DDBJ whole genome shotgun (WGS) entry which is preliminary data.</text>
</comment>
<evidence type="ECO:0000259" key="1">
    <source>
        <dbReference type="Pfam" id="PF00646"/>
    </source>
</evidence>
<reference evidence="2 3" key="1">
    <citation type="journal article" date="2020" name="BMC Genomics">
        <title>Intraspecific diversification of the crop wild relative Brassica cretica Lam. using demographic model selection.</title>
        <authorList>
            <person name="Kioukis A."/>
            <person name="Michalopoulou V.A."/>
            <person name="Briers L."/>
            <person name="Pirintsos S."/>
            <person name="Studholme D.J."/>
            <person name="Pavlidis P."/>
            <person name="Sarris P.F."/>
        </authorList>
    </citation>
    <scope>NUCLEOTIDE SEQUENCE [LARGE SCALE GENOMIC DNA]</scope>
    <source>
        <strain evidence="3">cv. PFS-1207/04</strain>
    </source>
</reference>
<gene>
    <name evidence="2" type="ORF">DY000_02008846</name>
</gene>
<dbReference type="Proteomes" id="UP000266723">
    <property type="component" value="Unassembled WGS sequence"/>
</dbReference>
<dbReference type="Pfam" id="PF00646">
    <property type="entry name" value="F-box"/>
    <property type="match status" value="1"/>
</dbReference>
<sequence length="54" mass="6467">MNKRRRRERSRDERSQPNHIPLDLALEILSRLPAKSIMRYRCVSKLWSSSITLT</sequence>
<evidence type="ECO:0000313" key="2">
    <source>
        <dbReference type="EMBL" id="KAF3542475.1"/>
    </source>
</evidence>
<proteinExistence type="predicted"/>
<dbReference type="EMBL" id="QGKV02000832">
    <property type="protein sequence ID" value="KAF3542475.1"/>
    <property type="molecule type" value="Genomic_DNA"/>
</dbReference>
<evidence type="ECO:0000313" key="3">
    <source>
        <dbReference type="Proteomes" id="UP000266723"/>
    </source>
</evidence>
<name>A0ABQ7BSU6_BRACR</name>
<dbReference type="Gene3D" id="1.20.1280.50">
    <property type="match status" value="1"/>
</dbReference>
<dbReference type="PANTHER" id="PTHR31111:SF85">
    <property type="entry name" value="F-BOX DOMAIN-CONTAINING PROTEIN"/>
    <property type="match status" value="1"/>
</dbReference>
<dbReference type="SUPFAM" id="SSF81383">
    <property type="entry name" value="F-box domain"/>
    <property type="match status" value="1"/>
</dbReference>
<keyword evidence="3" id="KW-1185">Reference proteome</keyword>
<organism evidence="2 3">
    <name type="scientific">Brassica cretica</name>
    <name type="common">Mustard</name>
    <dbReference type="NCBI Taxonomy" id="69181"/>
    <lineage>
        <taxon>Eukaryota</taxon>
        <taxon>Viridiplantae</taxon>
        <taxon>Streptophyta</taxon>
        <taxon>Embryophyta</taxon>
        <taxon>Tracheophyta</taxon>
        <taxon>Spermatophyta</taxon>
        <taxon>Magnoliopsida</taxon>
        <taxon>eudicotyledons</taxon>
        <taxon>Gunneridae</taxon>
        <taxon>Pentapetalae</taxon>
        <taxon>rosids</taxon>
        <taxon>malvids</taxon>
        <taxon>Brassicales</taxon>
        <taxon>Brassicaceae</taxon>
        <taxon>Brassiceae</taxon>
        <taxon>Brassica</taxon>
    </lineage>
</organism>
<feature type="domain" description="F-box" evidence="1">
    <location>
        <begin position="19"/>
        <end position="52"/>
    </location>
</feature>
<protein>
    <recommendedName>
        <fullName evidence="1">F-box domain-containing protein</fullName>
    </recommendedName>
</protein>
<dbReference type="PANTHER" id="PTHR31111">
    <property type="entry name" value="BNAA05G37150D PROTEIN-RELATED"/>
    <property type="match status" value="1"/>
</dbReference>
<accession>A0ABQ7BSU6</accession>
<dbReference type="InterPro" id="IPR001810">
    <property type="entry name" value="F-box_dom"/>
</dbReference>
<dbReference type="InterPro" id="IPR036047">
    <property type="entry name" value="F-box-like_dom_sf"/>
</dbReference>